<dbReference type="Pfam" id="PF02580">
    <property type="entry name" value="Tyr_Deacylase"/>
    <property type="match status" value="1"/>
</dbReference>
<keyword evidence="2" id="KW-0694">RNA-binding</keyword>
<sequence>MRAVIQRVKRASVSVGGGIVAEIGKGLLVLVGVGKEDAEEDARYIAEKLSFLRIFEDSEGKMNLSVRDVGGSVLVVSQFTLFADCRKGRRPSFTDAGEPEQAQQLYQRVIDLLNESGLTAYGGIFQASMDVELVNDGPVTILLDSKKGF</sequence>
<dbReference type="EMBL" id="QZKI01000143">
    <property type="protein sequence ID" value="RJP64102.1"/>
    <property type="molecule type" value="Genomic_DNA"/>
</dbReference>
<dbReference type="Gene3D" id="3.50.80.10">
    <property type="entry name" value="D-tyrosyl-tRNA(Tyr) deacylase"/>
    <property type="match status" value="1"/>
</dbReference>
<keyword evidence="2" id="KW-0963">Cytoplasm</keyword>
<comment type="subunit">
    <text evidence="2">Homodimer.</text>
</comment>
<comment type="domain">
    <text evidence="2">A Gly-cisPro motif from one monomer fits into the active site of the other monomer to allow specific chiral rejection of L-amino acids.</text>
</comment>
<feature type="short sequence motif" description="Gly-cisPro motif, important for rejection of L-amino acids" evidence="2">
    <location>
        <begin position="137"/>
        <end position="138"/>
    </location>
</feature>
<dbReference type="Proteomes" id="UP000285961">
    <property type="component" value="Unassembled WGS sequence"/>
</dbReference>
<dbReference type="GO" id="GO:0000049">
    <property type="term" value="F:tRNA binding"/>
    <property type="evidence" value="ECO:0007669"/>
    <property type="project" value="UniProtKB-UniRule"/>
</dbReference>
<comment type="caution">
    <text evidence="3">The sequence shown here is derived from an EMBL/GenBank/DDBJ whole genome shotgun (WGS) entry which is preliminary data.</text>
</comment>
<dbReference type="GO" id="GO:0043908">
    <property type="term" value="F:Ser(Gly)-tRNA(Ala) hydrolase activity"/>
    <property type="evidence" value="ECO:0007669"/>
    <property type="project" value="UniProtKB-UniRule"/>
</dbReference>
<dbReference type="FunFam" id="3.50.80.10:FF:000001">
    <property type="entry name" value="D-aminoacyl-tRNA deacylase"/>
    <property type="match status" value="1"/>
</dbReference>
<dbReference type="GO" id="GO:0106026">
    <property type="term" value="F:Gly-tRNA(Ala) deacylase activity"/>
    <property type="evidence" value="ECO:0007669"/>
    <property type="project" value="UniProtKB-UniRule"/>
</dbReference>
<dbReference type="EC" id="3.1.1.96" evidence="2"/>
<accession>A0A419ENC6</accession>
<dbReference type="InterPro" id="IPR023509">
    <property type="entry name" value="DTD-like_sf"/>
</dbReference>
<dbReference type="GO" id="GO:0005737">
    <property type="term" value="C:cytoplasm"/>
    <property type="evidence" value="ECO:0007669"/>
    <property type="project" value="UniProtKB-SubCell"/>
</dbReference>
<comment type="catalytic activity">
    <reaction evidence="2">
        <text>glycyl-tRNA(Ala) + H2O = tRNA(Ala) + glycine + H(+)</text>
        <dbReference type="Rhea" id="RHEA:53744"/>
        <dbReference type="Rhea" id="RHEA-COMP:9657"/>
        <dbReference type="Rhea" id="RHEA-COMP:13640"/>
        <dbReference type="ChEBI" id="CHEBI:15377"/>
        <dbReference type="ChEBI" id="CHEBI:15378"/>
        <dbReference type="ChEBI" id="CHEBI:57305"/>
        <dbReference type="ChEBI" id="CHEBI:78442"/>
        <dbReference type="ChEBI" id="CHEBI:78522"/>
    </reaction>
</comment>
<dbReference type="GO" id="GO:0051500">
    <property type="term" value="F:D-tyrosyl-tRNA(Tyr) deacylase activity"/>
    <property type="evidence" value="ECO:0007669"/>
    <property type="project" value="TreeGrafter"/>
</dbReference>
<dbReference type="EC" id="3.1.1.-" evidence="2"/>
<protein>
    <recommendedName>
        <fullName evidence="2">D-aminoacyl-tRNA deacylase</fullName>
        <shortName evidence="2">DTD</shortName>
        <ecNumber evidence="2">3.1.1.96</ecNumber>
    </recommendedName>
    <alternativeName>
        <fullName evidence="2">Gly-tRNA(Ala) deacylase</fullName>
        <ecNumber evidence="2">3.1.1.-</ecNumber>
    </alternativeName>
</protein>
<evidence type="ECO:0000313" key="4">
    <source>
        <dbReference type="Proteomes" id="UP000285961"/>
    </source>
</evidence>
<dbReference type="GO" id="GO:0019478">
    <property type="term" value="P:D-amino acid catabolic process"/>
    <property type="evidence" value="ECO:0007669"/>
    <property type="project" value="UniProtKB-UniRule"/>
</dbReference>
<evidence type="ECO:0000256" key="2">
    <source>
        <dbReference type="HAMAP-Rule" id="MF_00518"/>
    </source>
</evidence>
<dbReference type="AlphaFoldDB" id="A0A419ENC6"/>
<comment type="subcellular location">
    <subcellularLocation>
        <location evidence="2">Cytoplasm</location>
    </subcellularLocation>
</comment>
<evidence type="ECO:0000313" key="3">
    <source>
        <dbReference type="EMBL" id="RJP64102.1"/>
    </source>
</evidence>
<keyword evidence="2" id="KW-0820">tRNA-binding</keyword>
<dbReference type="InterPro" id="IPR003732">
    <property type="entry name" value="Daa-tRNA_deacyls_DTD"/>
</dbReference>
<dbReference type="SUPFAM" id="SSF69500">
    <property type="entry name" value="DTD-like"/>
    <property type="match status" value="1"/>
</dbReference>
<keyword evidence="2 3" id="KW-0378">Hydrolase</keyword>
<dbReference type="PANTHER" id="PTHR10472:SF5">
    <property type="entry name" value="D-AMINOACYL-TRNA DEACYLASE 1"/>
    <property type="match status" value="1"/>
</dbReference>
<gene>
    <name evidence="2" type="primary">dtd</name>
    <name evidence="3" type="ORF">C4532_19985</name>
</gene>
<proteinExistence type="inferred from homology"/>
<comment type="catalytic activity">
    <reaction evidence="2">
        <text>a D-aminoacyl-tRNA + H2O = a tRNA + a D-alpha-amino acid + H(+)</text>
        <dbReference type="Rhea" id="RHEA:13953"/>
        <dbReference type="Rhea" id="RHEA-COMP:10123"/>
        <dbReference type="Rhea" id="RHEA-COMP:10124"/>
        <dbReference type="ChEBI" id="CHEBI:15377"/>
        <dbReference type="ChEBI" id="CHEBI:15378"/>
        <dbReference type="ChEBI" id="CHEBI:59871"/>
        <dbReference type="ChEBI" id="CHEBI:78442"/>
        <dbReference type="ChEBI" id="CHEBI:79333"/>
        <dbReference type="EC" id="3.1.1.96"/>
    </reaction>
</comment>
<evidence type="ECO:0000256" key="1">
    <source>
        <dbReference type="ARBA" id="ARBA00009673"/>
    </source>
</evidence>
<name>A0A419ENC6_9BACT</name>
<comment type="function">
    <text evidence="2">An aminoacyl-tRNA editing enzyme that deacylates mischarged D-aminoacyl-tRNAs. Also deacylates mischarged glycyl-tRNA(Ala), protecting cells against glycine mischarging by AlaRS. Acts via tRNA-based rather than protein-based catalysis; rejects L-amino acids rather than detecting D-amino acids in the active site. By recycling D-aminoacyl-tRNA to D-amino acids and free tRNA molecules, this enzyme counteracts the toxicity associated with the formation of D-aminoacyl-tRNA entities in vivo and helps enforce protein L-homochirality.</text>
</comment>
<dbReference type="HAMAP" id="MF_00518">
    <property type="entry name" value="Deacylase_Dtd"/>
    <property type="match status" value="1"/>
</dbReference>
<organism evidence="3 4">
    <name type="scientific">Candidatus Abyssobacteria bacterium SURF_17</name>
    <dbReference type="NCBI Taxonomy" id="2093361"/>
    <lineage>
        <taxon>Bacteria</taxon>
        <taxon>Pseudomonadati</taxon>
        <taxon>Candidatus Hydrogenedentota</taxon>
        <taxon>Candidatus Abyssobacteria</taxon>
    </lineage>
</organism>
<dbReference type="CDD" id="cd00563">
    <property type="entry name" value="Dtyr_deacylase"/>
    <property type="match status" value="1"/>
</dbReference>
<comment type="similarity">
    <text evidence="1 2">Belongs to the DTD family.</text>
</comment>
<reference evidence="3 4" key="1">
    <citation type="journal article" date="2017" name="ISME J.">
        <title>Energy and carbon metabolisms in a deep terrestrial subsurface fluid microbial community.</title>
        <authorList>
            <person name="Momper L."/>
            <person name="Jungbluth S.P."/>
            <person name="Lee M.D."/>
            <person name="Amend J.P."/>
        </authorList>
    </citation>
    <scope>NUCLEOTIDE SEQUENCE [LARGE SCALE GENOMIC DNA]</scope>
    <source>
        <strain evidence="3">SURF_17</strain>
    </source>
</reference>
<dbReference type="PANTHER" id="PTHR10472">
    <property type="entry name" value="D-TYROSYL-TRNA TYR DEACYLASE"/>
    <property type="match status" value="1"/>
</dbReference>
<dbReference type="NCBIfam" id="TIGR00256">
    <property type="entry name" value="D-aminoacyl-tRNA deacylase"/>
    <property type="match status" value="1"/>
</dbReference>